<dbReference type="Proteomes" id="UP000192257">
    <property type="component" value="Unassembled WGS sequence"/>
</dbReference>
<protein>
    <recommendedName>
        <fullName evidence="4">Transmembrane protein</fullName>
    </recommendedName>
</protein>
<dbReference type="RefSeq" id="XP_028881457.1">
    <property type="nucleotide sequence ID" value="XM_029027237.1"/>
</dbReference>
<organism evidence="2 3">
    <name type="scientific">Trypanosoma theileri</name>
    <dbReference type="NCBI Taxonomy" id="67003"/>
    <lineage>
        <taxon>Eukaryota</taxon>
        <taxon>Discoba</taxon>
        <taxon>Euglenozoa</taxon>
        <taxon>Kinetoplastea</taxon>
        <taxon>Metakinetoplastina</taxon>
        <taxon>Trypanosomatida</taxon>
        <taxon>Trypanosomatidae</taxon>
        <taxon>Trypanosoma</taxon>
    </lineage>
</organism>
<evidence type="ECO:0000256" key="1">
    <source>
        <dbReference type="SAM" id="Phobius"/>
    </source>
</evidence>
<dbReference type="OrthoDB" id="248681at2759"/>
<evidence type="ECO:0000313" key="3">
    <source>
        <dbReference type="Proteomes" id="UP000192257"/>
    </source>
</evidence>
<dbReference type="AlphaFoldDB" id="A0A1X0NS15"/>
<comment type="caution">
    <text evidence="2">The sequence shown here is derived from an EMBL/GenBank/DDBJ whole genome shotgun (WGS) entry which is preliminary data.</text>
</comment>
<dbReference type="VEuPathDB" id="TriTrypDB:TM35_000221900"/>
<dbReference type="GeneID" id="39987017"/>
<keyword evidence="1" id="KW-0472">Membrane</keyword>
<keyword evidence="1" id="KW-1133">Transmembrane helix</keyword>
<accession>A0A1X0NS15</accession>
<evidence type="ECO:0008006" key="4">
    <source>
        <dbReference type="Google" id="ProtNLM"/>
    </source>
</evidence>
<keyword evidence="3" id="KW-1185">Reference proteome</keyword>
<dbReference type="EMBL" id="NBCO01000022">
    <property type="protein sequence ID" value="ORC87391.1"/>
    <property type="molecule type" value="Genomic_DNA"/>
</dbReference>
<sequence>MESFPKEEKRLTTKEKYGRVLSYAAFVTVSCIVCFSLFNVSDDVLPELFSGFWTTSLLPEYEGINLTCSYGSKGRCTAFIRVSDTVVDNLSMKFVSSQAAGWVAVEPIAEDGWIVLRSSKGQLILRILSLSGVKTFSLDRRLTDKKSTSLWGKKWKQVCAIFIVVGLFKWFQLKYFSHGLINQRRRRYRERFIKTDIMKKRN</sequence>
<reference evidence="2 3" key="1">
    <citation type="submission" date="2017-03" db="EMBL/GenBank/DDBJ databases">
        <title>An alternative strategy for trypanosome survival in the mammalian bloodstream revealed through genome and transcriptome analysis of the ubiquitous bovine parasite Trypanosoma (Megatrypanum) theileri.</title>
        <authorList>
            <person name="Kelly S."/>
            <person name="Ivens A."/>
            <person name="Mott A."/>
            <person name="O'Neill E."/>
            <person name="Emms D."/>
            <person name="Macleod O."/>
            <person name="Voorheis P."/>
            <person name="Matthews J."/>
            <person name="Matthews K."/>
            <person name="Carrington M."/>
        </authorList>
    </citation>
    <scope>NUCLEOTIDE SEQUENCE [LARGE SCALE GENOMIC DNA]</scope>
    <source>
        <strain evidence="2">Edinburgh</strain>
    </source>
</reference>
<evidence type="ECO:0000313" key="2">
    <source>
        <dbReference type="EMBL" id="ORC87391.1"/>
    </source>
</evidence>
<dbReference type="PROSITE" id="PS51257">
    <property type="entry name" value="PROKAR_LIPOPROTEIN"/>
    <property type="match status" value="1"/>
</dbReference>
<feature type="transmembrane region" description="Helical" evidence="1">
    <location>
        <begin position="20"/>
        <end position="40"/>
    </location>
</feature>
<feature type="transmembrane region" description="Helical" evidence="1">
    <location>
        <begin position="155"/>
        <end position="176"/>
    </location>
</feature>
<proteinExistence type="predicted"/>
<keyword evidence="1" id="KW-0812">Transmembrane</keyword>
<name>A0A1X0NS15_9TRYP</name>
<gene>
    <name evidence="2" type="ORF">TM35_000221900</name>
</gene>